<dbReference type="EMBL" id="AUSV01000017">
    <property type="protein sequence ID" value="ESP94261.1"/>
    <property type="molecule type" value="Genomic_DNA"/>
</dbReference>
<keyword evidence="1" id="KW-0812">Transmembrane</keyword>
<keyword evidence="1" id="KW-0472">Membrane</keyword>
<reference evidence="3" key="1">
    <citation type="journal article" date="2014" name="Nat. Chem. Biol.">
        <title>Biosynthesis of polybrominated aromatic organic compounds by marine bacteria.</title>
        <authorList>
            <person name="Agarwal V."/>
            <person name="El Gamal A.A."/>
            <person name="Yamanaka K."/>
            <person name="Poth D."/>
            <person name="Kersten R.D."/>
            <person name="Schorn M."/>
            <person name="Allen E.E."/>
            <person name="Moore B.S."/>
        </authorList>
    </citation>
    <scope>NUCLEOTIDE SEQUENCE [LARGE SCALE GENOMIC DNA]</scope>
    <source>
        <strain evidence="3">2ta16</strain>
    </source>
</reference>
<comment type="caution">
    <text evidence="2">The sequence shown here is derived from an EMBL/GenBank/DDBJ whole genome shotgun (WGS) entry which is preliminary data.</text>
</comment>
<dbReference type="AlphaFoldDB" id="V4H9U6"/>
<proteinExistence type="predicted"/>
<evidence type="ECO:0000313" key="2">
    <source>
        <dbReference type="EMBL" id="ESP94261.1"/>
    </source>
</evidence>
<name>V4H9U6_PSEL2</name>
<evidence type="ECO:0000313" key="3">
    <source>
        <dbReference type="Proteomes" id="UP000017820"/>
    </source>
</evidence>
<organism evidence="2 3">
    <name type="scientific">Pseudoalteromonas luteoviolacea (strain 2ta16)</name>
    <dbReference type="NCBI Taxonomy" id="1353533"/>
    <lineage>
        <taxon>Bacteria</taxon>
        <taxon>Pseudomonadati</taxon>
        <taxon>Pseudomonadota</taxon>
        <taxon>Gammaproteobacteria</taxon>
        <taxon>Alteromonadales</taxon>
        <taxon>Pseudoalteromonadaceae</taxon>
        <taxon>Pseudoalteromonas</taxon>
    </lineage>
</organism>
<dbReference type="Proteomes" id="UP000017820">
    <property type="component" value="Unassembled WGS sequence"/>
</dbReference>
<feature type="transmembrane region" description="Helical" evidence="1">
    <location>
        <begin position="34"/>
        <end position="53"/>
    </location>
</feature>
<protein>
    <submittedName>
        <fullName evidence="2">Uncharacterized protein</fullName>
    </submittedName>
</protein>
<gene>
    <name evidence="2" type="ORF">PL2TA16_02106</name>
</gene>
<dbReference type="PATRIC" id="fig|1353533.3.peg.1367"/>
<evidence type="ECO:0000256" key="1">
    <source>
        <dbReference type="SAM" id="Phobius"/>
    </source>
</evidence>
<sequence length="133" mass="14806">MCLILLCCCSCLYAVILFFNVFVDYIKIGSEMKLKGFLISLLALFSISSFAAVDCQPRKVINVQVENTKVLVSLEGASWHLVGNNDHPATEMKLSVLMYAHAQDKPVTLRYPDGYNCTSYNTSTPSLMVRLSN</sequence>
<accession>V4H9U6</accession>
<keyword evidence="1" id="KW-1133">Transmembrane helix</keyword>